<dbReference type="PANTHER" id="PTHR22545:SF0">
    <property type="entry name" value="CENTROSOMAL PROTEIN OF 95 KDA"/>
    <property type="match status" value="1"/>
</dbReference>
<gene>
    <name evidence="4" type="ORF">A3770_18p82580</name>
</gene>
<dbReference type="Gene3D" id="1.10.418.10">
    <property type="entry name" value="Calponin-like domain"/>
    <property type="match status" value="1"/>
</dbReference>
<dbReference type="Pfam" id="PF19016">
    <property type="entry name" value="DUF5745"/>
    <property type="match status" value="1"/>
</dbReference>
<sequence length="634" mass="71316">MASSFHTPPPATTRGTKVSKSSTKKRGGRSSQRGKALKTPLSTLLKKASENRVLRDAKLVSMANHVLASAGLVATVRTPNDVRAVCSSTSVLVASYEAVVGEKITGIIRRPANVQERAMNCDAVIHKLQENVLGTDLRHISGERITQGNLQDTYDLLEILSALGDKWTFATPIKTPASQVKKRSAMKSFLKSAEKPKASAPASLRKKLIMNDATLAEEEGLGGGHMAARASATKAAKARQSNASALDEEDSSSDDTKTLKEKLQELLVSTVQQKRKEAMEEERKKDRALQQRSIAMQEDQDQDRASSKKKVVRFRESNSNARKAATAAAGPGPQGDENKRPSHPKQASKKVQQGGKAHHCQSKAKKKADSQAKKDREGARDLAEMLLVHDKVERYVEFDRAVRKLSEMRFSSGEQESRLSKVAEHSVADSERRMATMRLSWLKSQRAQTRHSMALEEKRSLAQQRGLLHSARVESIKARRFQQRVEQLRRSNESRLESAEVAEFRTIFNKAIECEKEIILDRRREASRERKTNEMTKLRDNTLEREEKLRAHFEALTEEFKAELMEAAKEEKQEDSLKRLYEREERLRISQEREKAMEFLAPLTVDAFSSISINKSQVNSMQVGVKKYMRQMRS</sequence>
<keyword evidence="5" id="KW-1185">Reference proteome</keyword>
<feature type="compositionally biased region" description="Basic and acidic residues" evidence="2">
    <location>
        <begin position="274"/>
        <end position="289"/>
    </location>
</feature>
<proteinExistence type="predicted"/>
<evidence type="ECO:0000256" key="2">
    <source>
        <dbReference type="SAM" id="MobiDB-lite"/>
    </source>
</evidence>
<feature type="region of interest" description="Disordered" evidence="2">
    <location>
        <begin position="1"/>
        <end position="38"/>
    </location>
</feature>
<dbReference type="AlphaFoldDB" id="A0A5B8N1M7"/>
<keyword evidence="1" id="KW-0175">Coiled coil</keyword>
<evidence type="ECO:0000313" key="4">
    <source>
        <dbReference type="EMBL" id="QDZ25740.1"/>
    </source>
</evidence>
<feature type="compositionally biased region" description="Low complexity" evidence="2">
    <location>
        <begin position="227"/>
        <end position="245"/>
    </location>
</feature>
<name>A0A5B8N1M7_9CHLO</name>
<protein>
    <recommendedName>
        <fullName evidence="3">DUF5745 domain-containing protein</fullName>
    </recommendedName>
</protein>
<dbReference type="PANTHER" id="PTHR22545">
    <property type="entry name" value="CENTROSOMAL PROTEIN OF 95 KDA"/>
    <property type="match status" value="1"/>
</dbReference>
<dbReference type="GO" id="GO:0000922">
    <property type="term" value="C:spindle pole"/>
    <property type="evidence" value="ECO:0007669"/>
    <property type="project" value="InterPro"/>
</dbReference>
<feature type="region of interest" description="Disordered" evidence="2">
    <location>
        <begin position="273"/>
        <end position="377"/>
    </location>
</feature>
<dbReference type="InterPro" id="IPR026619">
    <property type="entry name" value="CEP95"/>
</dbReference>
<accession>A0A5B8N1M7</accession>
<feature type="compositionally biased region" description="Basic residues" evidence="2">
    <location>
        <begin position="356"/>
        <end position="366"/>
    </location>
</feature>
<feature type="region of interest" description="Disordered" evidence="2">
    <location>
        <begin position="226"/>
        <end position="257"/>
    </location>
</feature>
<evidence type="ECO:0000256" key="1">
    <source>
        <dbReference type="SAM" id="Coils"/>
    </source>
</evidence>
<organism evidence="4 5">
    <name type="scientific">Chloropicon primus</name>
    <dbReference type="NCBI Taxonomy" id="1764295"/>
    <lineage>
        <taxon>Eukaryota</taxon>
        <taxon>Viridiplantae</taxon>
        <taxon>Chlorophyta</taxon>
        <taxon>Chloropicophyceae</taxon>
        <taxon>Chloropicales</taxon>
        <taxon>Chloropicaceae</taxon>
        <taxon>Chloropicon</taxon>
    </lineage>
</organism>
<dbReference type="EMBL" id="CP031051">
    <property type="protein sequence ID" value="QDZ25740.1"/>
    <property type="molecule type" value="Genomic_DNA"/>
</dbReference>
<feature type="domain" description="DUF5745" evidence="3">
    <location>
        <begin position="107"/>
        <end position="163"/>
    </location>
</feature>
<dbReference type="Proteomes" id="UP000316726">
    <property type="component" value="Chromosome 18"/>
</dbReference>
<dbReference type="OrthoDB" id="545730at2759"/>
<dbReference type="InterPro" id="IPR044039">
    <property type="entry name" value="DUF5745"/>
</dbReference>
<feature type="compositionally biased region" description="Basic and acidic residues" evidence="2">
    <location>
        <begin position="367"/>
        <end position="377"/>
    </location>
</feature>
<evidence type="ECO:0000313" key="5">
    <source>
        <dbReference type="Proteomes" id="UP000316726"/>
    </source>
</evidence>
<reference evidence="4 5" key="1">
    <citation type="submission" date="2018-07" db="EMBL/GenBank/DDBJ databases">
        <title>The complete nuclear genome of the prasinophyte Chloropicon primus (CCMP1205).</title>
        <authorList>
            <person name="Pombert J.-F."/>
            <person name="Otis C."/>
            <person name="Turmel M."/>
            <person name="Lemieux C."/>
        </authorList>
    </citation>
    <scope>NUCLEOTIDE SEQUENCE [LARGE SCALE GENOMIC DNA]</scope>
    <source>
        <strain evidence="4 5">CCMP1205</strain>
    </source>
</reference>
<feature type="compositionally biased region" description="Low complexity" evidence="2">
    <location>
        <begin position="12"/>
        <end position="21"/>
    </location>
</feature>
<dbReference type="InterPro" id="IPR036872">
    <property type="entry name" value="CH_dom_sf"/>
</dbReference>
<evidence type="ECO:0000259" key="3">
    <source>
        <dbReference type="Pfam" id="PF19016"/>
    </source>
</evidence>
<feature type="coiled-coil region" evidence="1">
    <location>
        <begin position="539"/>
        <end position="587"/>
    </location>
</feature>